<evidence type="ECO:0000313" key="4">
    <source>
        <dbReference type="WBParaSite" id="HPLM_0000745301-mRNA-1"/>
    </source>
</evidence>
<dbReference type="SUPFAM" id="SSF103473">
    <property type="entry name" value="MFS general substrate transporter"/>
    <property type="match status" value="1"/>
</dbReference>
<keyword evidence="3" id="KW-1185">Reference proteome</keyword>
<dbReference type="Proteomes" id="UP000268014">
    <property type="component" value="Unassembled WGS sequence"/>
</dbReference>
<dbReference type="OMA" id="ATNMKRN"/>
<reference evidence="2 3" key="2">
    <citation type="submission" date="2018-11" db="EMBL/GenBank/DDBJ databases">
        <authorList>
            <consortium name="Pathogen Informatics"/>
        </authorList>
    </citation>
    <scope>NUCLEOTIDE SEQUENCE [LARGE SCALE GENOMIC DNA]</scope>
    <source>
        <strain evidence="2 3">MHpl1</strain>
    </source>
</reference>
<reference evidence="4" key="1">
    <citation type="submission" date="2017-02" db="UniProtKB">
        <authorList>
            <consortium name="WormBaseParasite"/>
        </authorList>
    </citation>
    <scope>IDENTIFICATION</scope>
</reference>
<evidence type="ECO:0000313" key="2">
    <source>
        <dbReference type="EMBL" id="VDO31914.1"/>
    </source>
</evidence>
<keyword evidence="1" id="KW-0472">Membrane</keyword>
<dbReference type="EMBL" id="UZAF01016662">
    <property type="protein sequence ID" value="VDO31914.1"/>
    <property type="molecule type" value="Genomic_DNA"/>
</dbReference>
<sequence>MTPTSVRSLSYSIINIAQSVGIIVAPYLRHVRLHPEYVKFAVVGVLCIIAGVLCMFLPETMDRPLPADIKDLTNNIDRVIDDSDTEEPFSIRRLGGNDLEKLSEATNMKRNIT</sequence>
<evidence type="ECO:0000256" key="1">
    <source>
        <dbReference type="SAM" id="Phobius"/>
    </source>
</evidence>
<dbReference type="Gene3D" id="1.20.1250.20">
    <property type="entry name" value="MFS general substrate transporter like domains"/>
    <property type="match status" value="1"/>
</dbReference>
<evidence type="ECO:0000313" key="3">
    <source>
        <dbReference type="Proteomes" id="UP000268014"/>
    </source>
</evidence>
<keyword evidence="1" id="KW-1133">Transmembrane helix</keyword>
<dbReference type="OrthoDB" id="3936150at2759"/>
<keyword evidence="1" id="KW-0812">Transmembrane</keyword>
<gene>
    <name evidence="2" type="ORF">HPLM_LOCUS7445</name>
</gene>
<dbReference type="WBParaSite" id="HPLM_0000745301-mRNA-1">
    <property type="protein sequence ID" value="HPLM_0000745301-mRNA-1"/>
    <property type="gene ID" value="HPLM_0000745301"/>
</dbReference>
<feature type="transmembrane region" description="Helical" evidence="1">
    <location>
        <begin position="40"/>
        <end position="57"/>
    </location>
</feature>
<dbReference type="AlphaFoldDB" id="A0A0N4WAM8"/>
<accession>A0A0N4WAM8</accession>
<protein>
    <submittedName>
        <fullName evidence="4">MFS domain-containing protein</fullName>
    </submittedName>
</protein>
<name>A0A0N4WAM8_HAEPC</name>
<organism evidence="4">
    <name type="scientific">Haemonchus placei</name>
    <name type="common">Barber's pole worm</name>
    <dbReference type="NCBI Taxonomy" id="6290"/>
    <lineage>
        <taxon>Eukaryota</taxon>
        <taxon>Metazoa</taxon>
        <taxon>Ecdysozoa</taxon>
        <taxon>Nematoda</taxon>
        <taxon>Chromadorea</taxon>
        <taxon>Rhabditida</taxon>
        <taxon>Rhabditina</taxon>
        <taxon>Rhabditomorpha</taxon>
        <taxon>Strongyloidea</taxon>
        <taxon>Trichostrongylidae</taxon>
        <taxon>Haemonchus</taxon>
    </lineage>
</organism>
<dbReference type="InterPro" id="IPR036259">
    <property type="entry name" value="MFS_trans_sf"/>
</dbReference>
<feature type="transmembrane region" description="Helical" evidence="1">
    <location>
        <begin position="9"/>
        <end position="28"/>
    </location>
</feature>
<proteinExistence type="predicted"/>